<evidence type="ECO:0000256" key="2">
    <source>
        <dbReference type="ARBA" id="ARBA00022723"/>
    </source>
</evidence>
<evidence type="ECO:0000256" key="4">
    <source>
        <dbReference type="ARBA" id="ARBA00022842"/>
    </source>
</evidence>
<proteinExistence type="predicted"/>
<keyword evidence="3" id="KW-0862">Zinc</keyword>
<comment type="catalytic activity">
    <reaction evidence="6">
        <text>D-fructose + ATP = D-fructose 6-phosphate + ADP + H(+)</text>
        <dbReference type="Rhea" id="RHEA:16125"/>
        <dbReference type="ChEBI" id="CHEBI:15378"/>
        <dbReference type="ChEBI" id="CHEBI:30616"/>
        <dbReference type="ChEBI" id="CHEBI:37721"/>
        <dbReference type="ChEBI" id="CHEBI:61527"/>
        <dbReference type="ChEBI" id="CHEBI:456216"/>
        <dbReference type="EC" id="2.7.1.4"/>
    </reaction>
</comment>
<dbReference type="Pfam" id="PF00480">
    <property type="entry name" value="ROK"/>
    <property type="match status" value="1"/>
</dbReference>
<dbReference type="AlphaFoldDB" id="Q08PG8"/>
<sequence>GEALAFFQQQSRHVGPLAALGIASFGPLDLHPSSPSYGFITSTAKPGWRNVDLAGPFRRALGVPVSIDTDVNGAALGGGSGGGGGCPT</sequence>
<comment type="cofactor">
    <cofactor evidence="1">
        <name>Mg(2+)</name>
        <dbReference type="ChEBI" id="CHEBI:18420"/>
    </cofactor>
</comment>
<name>Q08PG8_STIAD</name>
<comment type="caution">
    <text evidence="7">The sequence shown here is derived from an EMBL/GenBank/DDBJ whole genome shotgun (WGS) entry which is preliminary data.</text>
</comment>
<dbReference type="PANTHER" id="PTHR42742">
    <property type="entry name" value="TRANSCRIPTIONAL REPRESSOR MPRA"/>
    <property type="match status" value="1"/>
</dbReference>
<dbReference type="InterPro" id="IPR000600">
    <property type="entry name" value="ROK"/>
</dbReference>
<dbReference type="GO" id="GO:0008865">
    <property type="term" value="F:fructokinase activity"/>
    <property type="evidence" value="ECO:0007669"/>
    <property type="project" value="UniProtKB-EC"/>
</dbReference>
<dbReference type="InterPro" id="IPR051804">
    <property type="entry name" value="Carb_Metab_Reg_Kinase/Isom"/>
</dbReference>
<feature type="non-terminal residue" evidence="7">
    <location>
        <position position="1"/>
    </location>
</feature>
<keyword evidence="4" id="KW-0460">Magnesium</keyword>
<evidence type="ECO:0000313" key="8">
    <source>
        <dbReference type="Proteomes" id="UP000032702"/>
    </source>
</evidence>
<evidence type="ECO:0000256" key="5">
    <source>
        <dbReference type="ARBA" id="ARBA00038887"/>
    </source>
</evidence>
<accession>Q08PG8</accession>
<dbReference type="SUPFAM" id="SSF53067">
    <property type="entry name" value="Actin-like ATPase domain"/>
    <property type="match status" value="1"/>
</dbReference>
<keyword evidence="7" id="KW-0808">Transferase</keyword>
<evidence type="ECO:0000256" key="3">
    <source>
        <dbReference type="ARBA" id="ARBA00022833"/>
    </source>
</evidence>
<dbReference type="GO" id="GO:0046872">
    <property type="term" value="F:metal ion binding"/>
    <property type="evidence" value="ECO:0007669"/>
    <property type="project" value="UniProtKB-KW"/>
</dbReference>
<evidence type="ECO:0000256" key="1">
    <source>
        <dbReference type="ARBA" id="ARBA00001946"/>
    </source>
</evidence>
<keyword evidence="2" id="KW-0479">Metal-binding</keyword>
<evidence type="ECO:0000256" key="6">
    <source>
        <dbReference type="ARBA" id="ARBA00048451"/>
    </source>
</evidence>
<dbReference type="EMBL" id="AAMD01000242">
    <property type="protein sequence ID" value="EAU62387.1"/>
    <property type="molecule type" value="Genomic_DNA"/>
</dbReference>
<dbReference type="Gene3D" id="3.30.420.40">
    <property type="match status" value="1"/>
</dbReference>
<protein>
    <recommendedName>
        <fullName evidence="5">fructokinase</fullName>
        <ecNumber evidence="5">2.7.1.4</ecNumber>
    </recommendedName>
</protein>
<dbReference type="PANTHER" id="PTHR42742:SF3">
    <property type="entry name" value="FRUCTOKINASE"/>
    <property type="match status" value="1"/>
</dbReference>
<evidence type="ECO:0000313" key="7">
    <source>
        <dbReference type="EMBL" id="EAU62387.1"/>
    </source>
</evidence>
<organism evidence="7 8">
    <name type="scientific">Stigmatella aurantiaca (strain DW4/3-1)</name>
    <dbReference type="NCBI Taxonomy" id="378806"/>
    <lineage>
        <taxon>Bacteria</taxon>
        <taxon>Pseudomonadati</taxon>
        <taxon>Myxococcota</taxon>
        <taxon>Myxococcia</taxon>
        <taxon>Myxococcales</taxon>
        <taxon>Cystobacterineae</taxon>
        <taxon>Archangiaceae</taxon>
        <taxon>Stigmatella</taxon>
    </lineage>
</organism>
<gene>
    <name evidence="7" type="ORF">STIAU_6414</name>
</gene>
<reference evidence="7 8" key="1">
    <citation type="submission" date="2006-04" db="EMBL/GenBank/DDBJ databases">
        <authorList>
            <person name="Nierman W.C."/>
        </authorList>
    </citation>
    <scope>NUCLEOTIDE SEQUENCE [LARGE SCALE GENOMIC DNA]</scope>
    <source>
        <strain evidence="7 8">DW4/3-1</strain>
    </source>
</reference>
<dbReference type="InterPro" id="IPR043129">
    <property type="entry name" value="ATPase_NBD"/>
</dbReference>
<keyword evidence="7" id="KW-0418">Kinase</keyword>
<dbReference type="Proteomes" id="UP000032702">
    <property type="component" value="Unassembled WGS sequence"/>
</dbReference>
<dbReference type="EC" id="2.7.1.4" evidence="5"/>